<dbReference type="PROSITE" id="PS00397">
    <property type="entry name" value="RECOMBINASES_1"/>
    <property type="match status" value="1"/>
</dbReference>
<feature type="active site" description="O-(5'-phospho-DNA)-serine intermediate" evidence="4 5">
    <location>
        <position position="58"/>
    </location>
</feature>
<dbReference type="NCBIfam" id="NF033518">
    <property type="entry name" value="transpos_IS607"/>
    <property type="match status" value="1"/>
</dbReference>
<dbReference type="SMART" id="SM00857">
    <property type="entry name" value="Resolvase"/>
    <property type="match status" value="1"/>
</dbReference>
<dbReference type="Gene3D" id="1.10.287.2170">
    <property type="match status" value="1"/>
</dbReference>
<dbReference type="RefSeq" id="WP_034431590.1">
    <property type="nucleotide sequence ID" value="NZ_CBTK010000075.1"/>
</dbReference>
<dbReference type="GO" id="GO:0000150">
    <property type="term" value="F:DNA strand exchange activity"/>
    <property type="evidence" value="ECO:0007669"/>
    <property type="project" value="InterPro"/>
</dbReference>
<dbReference type="Proteomes" id="UP000019184">
    <property type="component" value="Unassembled WGS sequence"/>
</dbReference>
<dbReference type="PANTHER" id="PTHR36172">
    <property type="match status" value="1"/>
</dbReference>
<dbReference type="InterPro" id="IPR041718">
    <property type="entry name" value="IS607_transposase-like"/>
</dbReference>
<organism evidence="7 8">
    <name type="scientific">Candidatus Contendobacter odensis Run_B_J11</name>
    <dbReference type="NCBI Taxonomy" id="1400861"/>
    <lineage>
        <taxon>Bacteria</taxon>
        <taxon>Pseudomonadati</taxon>
        <taxon>Pseudomonadota</taxon>
        <taxon>Gammaproteobacteria</taxon>
        <taxon>Candidatus Competibacteraceae</taxon>
        <taxon>Candidatus Contendibacter</taxon>
    </lineage>
</organism>
<dbReference type="InterPro" id="IPR006119">
    <property type="entry name" value="Resolv_N"/>
</dbReference>
<proteinExistence type="predicted"/>
<dbReference type="InterPro" id="IPR006118">
    <property type="entry name" value="Recombinase_CS"/>
</dbReference>
<dbReference type="OrthoDB" id="6717890at2"/>
<dbReference type="Gene3D" id="3.40.50.1390">
    <property type="entry name" value="Resolvase, N-terminal catalytic domain"/>
    <property type="match status" value="1"/>
</dbReference>
<keyword evidence="1" id="KW-0229">DNA integration</keyword>
<keyword evidence="2" id="KW-0238">DNA-binding</keyword>
<dbReference type="PANTHER" id="PTHR36172:SF1">
    <property type="entry name" value="RESOLVASE-RELATED"/>
    <property type="match status" value="1"/>
</dbReference>
<keyword evidence="3" id="KW-0233">DNA recombination</keyword>
<sequence>MKLSMWAKSQGLLYKTAWRLWKDGKLPVPAEQLLTGTVIVHPPVAATEGGVALYARVSSADQKADLERQMARLALYAAENRWRVTEMVKEVGSGLNGHRRGLMRLLRAPAVTTVVVEHRDRLMRFGFESVESALAAHGRALVVVDTTEVADDLVRDLTEILTSMGARLYGRRAAEHRAKRALEAMQCEPS</sequence>
<dbReference type="AlphaFoldDB" id="A0A7U7G9J2"/>
<evidence type="ECO:0000256" key="2">
    <source>
        <dbReference type="ARBA" id="ARBA00023125"/>
    </source>
</evidence>
<dbReference type="GO" id="GO:0003677">
    <property type="term" value="F:DNA binding"/>
    <property type="evidence" value="ECO:0007669"/>
    <property type="project" value="UniProtKB-KW"/>
</dbReference>
<dbReference type="CDD" id="cd03769">
    <property type="entry name" value="SR_IS607_transposase_like"/>
    <property type="match status" value="1"/>
</dbReference>
<comment type="caution">
    <text evidence="7">The sequence shown here is derived from an EMBL/GenBank/DDBJ whole genome shotgun (WGS) entry which is preliminary data.</text>
</comment>
<accession>A0A7U7G9J2</accession>
<dbReference type="InterPro" id="IPR051491">
    <property type="entry name" value="Recombinase/Transposase-rel"/>
</dbReference>
<evidence type="ECO:0000256" key="4">
    <source>
        <dbReference type="PIRSR" id="PIRSR606118-50"/>
    </source>
</evidence>
<evidence type="ECO:0000313" key="8">
    <source>
        <dbReference type="Proteomes" id="UP000019184"/>
    </source>
</evidence>
<dbReference type="FunFam" id="3.40.50.1390:FF:000002">
    <property type="entry name" value="ORF1 in transposon ISC1904"/>
    <property type="match status" value="1"/>
</dbReference>
<keyword evidence="8" id="KW-1185">Reference proteome</keyword>
<dbReference type="GO" id="GO:0015074">
    <property type="term" value="P:DNA integration"/>
    <property type="evidence" value="ECO:0007669"/>
    <property type="project" value="UniProtKB-KW"/>
</dbReference>
<gene>
    <name evidence="7" type="ORF">BN874_1660002</name>
</gene>
<dbReference type="PROSITE" id="PS51736">
    <property type="entry name" value="RECOMBINASES_3"/>
    <property type="match status" value="1"/>
</dbReference>
<dbReference type="InterPro" id="IPR036162">
    <property type="entry name" value="Resolvase-like_N_sf"/>
</dbReference>
<dbReference type="EMBL" id="CBTK010000075">
    <property type="protein sequence ID" value="CDH44418.1"/>
    <property type="molecule type" value="Genomic_DNA"/>
</dbReference>
<dbReference type="SUPFAM" id="SSF53041">
    <property type="entry name" value="Resolvase-like"/>
    <property type="match status" value="1"/>
</dbReference>
<evidence type="ECO:0000256" key="1">
    <source>
        <dbReference type="ARBA" id="ARBA00022908"/>
    </source>
</evidence>
<protein>
    <submittedName>
        <fullName evidence="7">Resolvase domain protein</fullName>
    </submittedName>
</protein>
<dbReference type="Pfam" id="PF00239">
    <property type="entry name" value="Resolvase"/>
    <property type="match status" value="1"/>
</dbReference>
<evidence type="ECO:0000313" key="7">
    <source>
        <dbReference type="EMBL" id="CDH44418.1"/>
    </source>
</evidence>
<evidence type="ECO:0000256" key="5">
    <source>
        <dbReference type="PROSITE-ProRule" id="PRU10137"/>
    </source>
</evidence>
<evidence type="ECO:0000256" key="3">
    <source>
        <dbReference type="ARBA" id="ARBA00023172"/>
    </source>
</evidence>
<dbReference type="InterPro" id="IPR048046">
    <property type="entry name" value="Transpos_IS607"/>
</dbReference>
<name>A0A7U7G9J2_9GAMM</name>
<reference evidence="7 8" key="1">
    <citation type="journal article" date="2014" name="ISME J.">
        <title>Candidatus Competibacter-lineage genomes retrieved from metagenomes reveal functional metabolic diversity.</title>
        <authorList>
            <person name="McIlroy S.J."/>
            <person name="Albertsen M."/>
            <person name="Andresen E.K."/>
            <person name="Saunders A.M."/>
            <person name="Kristiansen R."/>
            <person name="Stokholm-Bjerregaard M."/>
            <person name="Nielsen K.L."/>
            <person name="Nielsen P.H."/>
        </authorList>
    </citation>
    <scope>NUCLEOTIDE SEQUENCE [LARGE SCALE GENOMIC DNA]</scope>
    <source>
        <strain evidence="7 8">Run_B_J11</strain>
    </source>
</reference>
<evidence type="ECO:0000259" key="6">
    <source>
        <dbReference type="PROSITE" id="PS51736"/>
    </source>
</evidence>
<feature type="domain" description="Resolvase/invertase-type recombinase catalytic" evidence="6">
    <location>
        <begin position="50"/>
        <end position="189"/>
    </location>
</feature>